<dbReference type="InterPro" id="IPR008271">
    <property type="entry name" value="Ser/Thr_kinase_AS"/>
</dbReference>
<name>A0A0K9PIH7_ZOSMR</name>
<dbReference type="GO" id="GO:0004674">
    <property type="term" value="F:protein serine/threonine kinase activity"/>
    <property type="evidence" value="ECO:0007669"/>
    <property type="project" value="UniProtKB-KW"/>
</dbReference>
<keyword evidence="3" id="KW-0808">Transferase</keyword>
<keyword evidence="8 14" id="KW-0067">ATP-binding</keyword>
<dbReference type="GO" id="GO:0007166">
    <property type="term" value="P:cell surface receptor signaling pathway"/>
    <property type="evidence" value="ECO:0000318"/>
    <property type="project" value="GO_Central"/>
</dbReference>
<dbReference type="InterPro" id="IPR025287">
    <property type="entry name" value="WAK_GUB"/>
</dbReference>
<dbReference type="InterPro" id="IPR045274">
    <property type="entry name" value="WAK-like"/>
</dbReference>
<dbReference type="SMART" id="SM00220">
    <property type="entry name" value="S_TKc"/>
    <property type="match status" value="1"/>
</dbReference>
<feature type="chain" id="PRO_5005527758" evidence="16">
    <location>
        <begin position="30"/>
        <end position="751"/>
    </location>
</feature>
<evidence type="ECO:0000256" key="11">
    <source>
        <dbReference type="ARBA" id="ARBA00023157"/>
    </source>
</evidence>
<dbReference type="SMART" id="SM00181">
    <property type="entry name" value="EGF"/>
    <property type="match status" value="2"/>
</dbReference>
<dbReference type="InterPro" id="IPR000152">
    <property type="entry name" value="EGF-type_Asp/Asn_hydroxyl_site"/>
</dbReference>
<feature type="binding site" evidence="14">
    <location>
        <position position="457"/>
    </location>
    <ligand>
        <name>ATP</name>
        <dbReference type="ChEBI" id="CHEBI:30616"/>
    </ligand>
</feature>
<evidence type="ECO:0000256" key="3">
    <source>
        <dbReference type="ARBA" id="ARBA00022679"/>
    </source>
</evidence>
<dbReference type="CDD" id="cd14066">
    <property type="entry name" value="STKc_IRAK"/>
    <property type="match status" value="1"/>
</dbReference>
<dbReference type="Gene3D" id="2.10.25.10">
    <property type="entry name" value="Laminin"/>
    <property type="match status" value="1"/>
</dbReference>
<dbReference type="STRING" id="29655.A0A0K9PIH7"/>
<comment type="caution">
    <text evidence="13">Lacks conserved residue(s) required for the propagation of feature annotation.</text>
</comment>
<comment type="subcellular location">
    <subcellularLocation>
        <location evidence="1">Membrane</location>
        <topology evidence="1">Single-pass type I membrane protein</topology>
    </subcellularLocation>
</comment>
<dbReference type="SUPFAM" id="SSF57196">
    <property type="entry name" value="EGF/Laminin"/>
    <property type="match status" value="1"/>
</dbReference>
<evidence type="ECO:0000256" key="5">
    <source>
        <dbReference type="ARBA" id="ARBA00022729"/>
    </source>
</evidence>
<feature type="domain" description="Protein kinase" evidence="17">
    <location>
        <begin position="428"/>
        <end position="712"/>
    </location>
</feature>
<dbReference type="InterPro" id="IPR001881">
    <property type="entry name" value="EGF-like_Ca-bd_dom"/>
</dbReference>
<dbReference type="PROSITE" id="PS00108">
    <property type="entry name" value="PROTEIN_KINASE_ST"/>
    <property type="match status" value="1"/>
</dbReference>
<keyword evidence="10 15" id="KW-0472">Membrane</keyword>
<protein>
    <submittedName>
        <fullName evidence="19">Putative Kinase</fullName>
    </submittedName>
</protein>
<dbReference type="PROSITE" id="PS50011">
    <property type="entry name" value="PROTEIN_KINASE_DOM"/>
    <property type="match status" value="1"/>
</dbReference>
<gene>
    <name evidence="19" type="ORF">ZOSMA_24G00630</name>
</gene>
<dbReference type="Proteomes" id="UP000036987">
    <property type="component" value="Unassembled WGS sequence"/>
</dbReference>
<keyword evidence="7 19" id="KW-0418">Kinase</keyword>
<dbReference type="PROSITE" id="PS01187">
    <property type="entry name" value="EGF_CA"/>
    <property type="match status" value="1"/>
</dbReference>
<dbReference type="PROSITE" id="PS50026">
    <property type="entry name" value="EGF_3"/>
    <property type="match status" value="1"/>
</dbReference>
<keyword evidence="9 15" id="KW-1133">Transmembrane helix</keyword>
<dbReference type="GO" id="GO:0005524">
    <property type="term" value="F:ATP binding"/>
    <property type="evidence" value="ECO:0007669"/>
    <property type="project" value="UniProtKB-UniRule"/>
</dbReference>
<dbReference type="InterPro" id="IPR011009">
    <property type="entry name" value="Kinase-like_dom_sf"/>
</dbReference>
<keyword evidence="13" id="KW-0245">EGF-like domain</keyword>
<evidence type="ECO:0000256" key="7">
    <source>
        <dbReference type="ARBA" id="ARBA00022777"/>
    </source>
</evidence>
<keyword evidence="11" id="KW-1015">Disulfide bond</keyword>
<sequence>MKKQYRSMMMMDMPWVFLRLVLIISCILGIHVDGSIVAGKGCPTHCGDVKIPYPFGVGVDDCYMSKGFKLTCNNTYVSPKLFVGNVEVIEITTETPQIKVSLPTSYQCYNNSSSITDDQSLMKLKLNNSPFRISHTENVFTGVGCDTMVFINETKGLNYTGGCISMCNNIDSVSDRNCSGIGCCQTSIPAGIQTYDSEFGSRNNHYVVESFNPCSFSFMVQKSNYSFSKTDLKMEKNKKFPVVMNWAIRTANSCQEAKANNVYACVSNHSECDKSHMFDDDTGYTCSCSEGYHGNPYLKDGCKDINECTKSLCADNGVCKNNRGNFTCTCKKGTKGDPYDKGCFKPRNLPGSAELLIGLSVGVSFFFLTISCFFWVYRRRQYMRLKQKFYQQHGGPFMQQLLSTEAHDNHSNFRIFSETQLQRATDNYDPRHILGKGGHGTVYKGVLDDGSIVAVKKSIIVDESSSKEFAKEMLILSRINHVNVVKLLGICLEVEIPMIVYEFASNGTLFHYIHHRNLHQPPPTWSFRLKVLAESAKALSYMHSEASPSILHGDVKPSNILLDNTYTAKVSDFGTSTLAPKDKSKFMTKIQGTYGYLDPDFLRTGELTDKSDVYSFGVIMVELLTGKKALYLDDQENEKILVLQFQSFYKEKKIVEILDNDILNQGNPTYQIEDVVNIAEKCLSVTSEERPTMTFVAEELEGLRRLETHPWTSQENNQEMEVLIPITSMGSSLTSGYPKSEVELGNVDAGM</sequence>
<dbReference type="AlphaFoldDB" id="A0A0K9PIH7"/>
<evidence type="ECO:0000256" key="1">
    <source>
        <dbReference type="ARBA" id="ARBA00004479"/>
    </source>
</evidence>
<keyword evidence="20" id="KW-1185">Reference proteome</keyword>
<evidence type="ECO:0000256" key="15">
    <source>
        <dbReference type="SAM" id="Phobius"/>
    </source>
</evidence>
<dbReference type="CDD" id="cd00054">
    <property type="entry name" value="EGF_CA"/>
    <property type="match status" value="1"/>
</dbReference>
<dbReference type="Pfam" id="PF00069">
    <property type="entry name" value="Pkinase"/>
    <property type="match status" value="1"/>
</dbReference>
<dbReference type="SMART" id="SM00179">
    <property type="entry name" value="EGF_CA"/>
    <property type="match status" value="1"/>
</dbReference>
<evidence type="ECO:0000256" key="16">
    <source>
        <dbReference type="SAM" id="SignalP"/>
    </source>
</evidence>
<evidence type="ECO:0000256" key="8">
    <source>
        <dbReference type="ARBA" id="ARBA00022840"/>
    </source>
</evidence>
<proteinExistence type="predicted"/>
<evidence type="ECO:0000256" key="6">
    <source>
        <dbReference type="ARBA" id="ARBA00022741"/>
    </source>
</evidence>
<dbReference type="GO" id="GO:0030247">
    <property type="term" value="F:polysaccharide binding"/>
    <property type="evidence" value="ECO:0007669"/>
    <property type="project" value="InterPro"/>
</dbReference>
<feature type="signal peptide" evidence="16">
    <location>
        <begin position="1"/>
        <end position="29"/>
    </location>
</feature>
<dbReference type="PROSITE" id="PS00107">
    <property type="entry name" value="PROTEIN_KINASE_ATP"/>
    <property type="match status" value="1"/>
</dbReference>
<dbReference type="EMBL" id="LFYR01000864">
    <property type="protein sequence ID" value="KMZ68042.1"/>
    <property type="molecule type" value="Genomic_DNA"/>
</dbReference>
<evidence type="ECO:0000313" key="19">
    <source>
        <dbReference type="EMBL" id="KMZ68042.1"/>
    </source>
</evidence>
<dbReference type="FunFam" id="1.10.510.10:FF:000084">
    <property type="entry name" value="Wall-associated receptor kinase 2"/>
    <property type="match status" value="1"/>
</dbReference>
<evidence type="ECO:0000256" key="12">
    <source>
        <dbReference type="ARBA" id="ARBA00023180"/>
    </source>
</evidence>
<dbReference type="InterPro" id="IPR017441">
    <property type="entry name" value="Protein_kinase_ATP_BS"/>
</dbReference>
<reference evidence="20" key="1">
    <citation type="journal article" date="2016" name="Nature">
        <title>The genome of the seagrass Zostera marina reveals angiosperm adaptation to the sea.</title>
        <authorList>
            <person name="Olsen J.L."/>
            <person name="Rouze P."/>
            <person name="Verhelst B."/>
            <person name="Lin Y.-C."/>
            <person name="Bayer T."/>
            <person name="Collen J."/>
            <person name="Dattolo E."/>
            <person name="De Paoli E."/>
            <person name="Dittami S."/>
            <person name="Maumus F."/>
            <person name="Michel G."/>
            <person name="Kersting A."/>
            <person name="Lauritano C."/>
            <person name="Lohaus R."/>
            <person name="Toepel M."/>
            <person name="Tonon T."/>
            <person name="Vanneste K."/>
            <person name="Amirebrahimi M."/>
            <person name="Brakel J."/>
            <person name="Bostroem C."/>
            <person name="Chovatia M."/>
            <person name="Grimwood J."/>
            <person name="Jenkins J.W."/>
            <person name="Jueterbock A."/>
            <person name="Mraz A."/>
            <person name="Stam W.T."/>
            <person name="Tice H."/>
            <person name="Bornberg-Bauer E."/>
            <person name="Green P.J."/>
            <person name="Pearson G.A."/>
            <person name="Procaccini G."/>
            <person name="Duarte C.M."/>
            <person name="Schmutz J."/>
            <person name="Reusch T.B.H."/>
            <person name="Van de Peer Y."/>
        </authorList>
    </citation>
    <scope>NUCLEOTIDE SEQUENCE [LARGE SCALE GENOMIC DNA]</scope>
    <source>
        <strain evidence="20">cv. Finnish</strain>
    </source>
</reference>
<dbReference type="InterPro" id="IPR013695">
    <property type="entry name" value="WAK"/>
</dbReference>
<dbReference type="OMA" id="FELHCNK"/>
<dbReference type="InterPro" id="IPR000742">
    <property type="entry name" value="EGF"/>
</dbReference>
<dbReference type="InterPro" id="IPR000719">
    <property type="entry name" value="Prot_kinase_dom"/>
</dbReference>
<evidence type="ECO:0000256" key="14">
    <source>
        <dbReference type="PROSITE-ProRule" id="PRU10141"/>
    </source>
</evidence>
<keyword evidence="4 15" id="KW-0812">Transmembrane</keyword>
<evidence type="ECO:0000256" key="2">
    <source>
        <dbReference type="ARBA" id="ARBA00022527"/>
    </source>
</evidence>
<keyword evidence="12" id="KW-0325">Glycoprotein</keyword>
<accession>A0A0K9PIH7</accession>
<organism evidence="19 20">
    <name type="scientific">Zostera marina</name>
    <name type="common">Eelgrass</name>
    <dbReference type="NCBI Taxonomy" id="29655"/>
    <lineage>
        <taxon>Eukaryota</taxon>
        <taxon>Viridiplantae</taxon>
        <taxon>Streptophyta</taxon>
        <taxon>Embryophyta</taxon>
        <taxon>Tracheophyta</taxon>
        <taxon>Spermatophyta</taxon>
        <taxon>Magnoliopsida</taxon>
        <taxon>Liliopsida</taxon>
        <taxon>Zosteraceae</taxon>
        <taxon>Zostera</taxon>
    </lineage>
</organism>
<feature type="transmembrane region" description="Helical" evidence="15">
    <location>
        <begin position="355"/>
        <end position="377"/>
    </location>
</feature>
<keyword evidence="6 14" id="KW-0547">Nucleotide-binding</keyword>
<dbReference type="InterPro" id="IPR018097">
    <property type="entry name" value="EGF_Ca-bd_CS"/>
</dbReference>
<evidence type="ECO:0000256" key="13">
    <source>
        <dbReference type="PROSITE-ProRule" id="PRU00076"/>
    </source>
</evidence>
<dbReference type="OrthoDB" id="4062651at2759"/>
<feature type="domain" description="EGF-like" evidence="18">
    <location>
        <begin position="304"/>
        <end position="337"/>
    </location>
</feature>
<keyword evidence="2" id="KW-0723">Serine/threonine-protein kinase</keyword>
<dbReference type="GO" id="GO:0005509">
    <property type="term" value="F:calcium ion binding"/>
    <property type="evidence" value="ECO:0007669"/>
    <property type="project" value="InterPro"/>
</dbReference>
<dbReference type="Pfam" id="PF08488">
    <property type="entry name" value="WAK"/>
    <property type="match status" value="1"/>
</dbReference>
<evidence type="ECO:0000259" key="18">
    <source>
        <dbReference type="PROSITE" id="PS50026"/>
    </source>
</evidence>
<dbReference type="Gene3D" id="1.10.510.10">
    <property type="entry name" value="Transferase(Phosphotransferase) domain 1"/>
    <property type="match status" value="1"/>
</dbReference>
<evidence type="ECO:0000256" key="10">
    <source>
        <dbReference type="ARBA" id="ARBA00023136"/>
    </source>
</evidence>
<dbReference type="Gene3D" id="3.30.200.20">
    <property type="entry name" value="Phosphorylase Kinase, domain 1"/>
    <property type="match status" value="1"/>
</dbReference>
<dbReference type="PROSITE" id="PS00010">
    <property type="entry name" value="ASX_HYDROXYL"/>
    <property type="match status" value="1"/>
</dbReference>
<dbReference type="SUPFAM" id="SSF56112">
    <property type="entry name" value="Protein kinase-like (PK-like)"/>
    <property type="match status" value="1"/>
</dbReference>
<keyword evidence="5 16" id="KW-0732">Signal</keyword>
<evidence type="ECO:0000259" key="17">
    <source>
        <dbReference type="PROSITE" id="PS50011"/>
    </source>
</evidence>
<evidence type="ECO:0000256" key="4">
    <source>
        <dbReference type="ARBA" id="ARBA00022692"/>
    </source>
</evidence>
<dbReference type="PANTHER" id="PTHR27005:SF479">
    <property type="entry name" value="OS06G0706600 PROTEIN"/>
    <property type="match status" value="1"/>
</dbReference>
<dbReference type="FunFam" id="3.30.200.20:FF:000337">
    <property type="entry name" value="Wall-associated receptor kinase 3"/>
    <property type="match status" value="1"/>
</dbReference>
<evidence type="ECO:0000256" key="9">
    <source>
        <dbReference type="ARBA" id="ARBA00022989"/>
    </source>
</evidence>
<dbReference type="GO" id="GO:0005886">
    <property type="term" value="C:plasma membrane"/>
    <property type="evidence" value="ECO:0000318"/>
    <property type="project" value="GO_Central"/>
</dbReference>
<dbReference type="Pfam" id="PF13947">
    <property type="entry name" value="GUB_WAK_bind"/>
    <property type="match status" value="1"/>
</dbReference>
<dbReference type="PANTHER" id="PTHR27005">
    <property type="entry name" value="WALL-ASSOCIATED RECEPTOR KINASE-LIKE 21"/>
    <property type="match status" value="1"/>
</dbReference>
<evidence type="ECO:0000313" key="20">
    <source>
        <dbReference type="Proteomes" id="UP000036987"/>
    </source>
</evidence>
<comment type="caution">
    <text evidence="19">The sequence shown here is derived from an EMBL/GenBank/DDBJ whole genome shotgun (WGS) entry which is preliminary data.</text>
</comment>